<evidence type="ECO:0000256" key="1">
    <source>
        <dbReference type="SAM" id="SignalP"/>
    </source>
</evidence>
<accession>A0A930EH26</accession>
<evidence type="ECO:0008006" key="4">
    <source>
        <dbReference type="Google" id="ProtNLM"/>
    </source>
</evidence>
<comment type="caution">
    <text evidence="2">The sequence shown here is derived from an EMBL/GenBank/DDBJ whole genome shotgun (WGS) entry which is preliminary data.</text>
</comment>
<dbReference type="AlphaFoldDB" id="A0A930EH26"/>
<keyword evidence="1" id="KW-0732">Signal</keyword>
<evidence type="ECO:0000313" key="3">
    <source>
        <dbReference type="Proteomes" id="UP000722050"/>
    </source>
</evidence>
<dbReference type="PROSITE" id="PS51257">
    <property type="entry name" value="PROKAR_LIPOPROTEIN"/>
    <property type="match status" value="1"/>
</dbReference>
<reference evidence="2" key="1">
    <citation type="submission" date="2020-04" db="EMBL/GenBank/DDBJ databases">
        <title>Deep metagenomics examines the oral microbiome during advanced dental caries in children, revealing novel taxa and co-occurrences with host molecules.</title>
        <authorList>
            <person name="Baker J.L."/>
            <person name="Morton J.T."/>
            <person name="Dinis M."/>
            <person name="Alvarez R."/>
            <person name="Tran N.C."/>
            <person name="Knight R."/>
            <person name="Edlund A."/>
        </authorList>
    </citation>
    <scope>NUCLEOTIDE SEQUENCE</scope>
    <source>
        <strain evidence="2">JCVI_24_bin.8</strain>
    </source>
</reference>
<feature type="signal peptide" evidence="1">
    <location>
        <begin position="1"/>
        <end position="21"/>
    </location>
</feature>
<organism evidence="2 3">
    <name type="scientific">Mogibacterium diversum</name>
    <dbReference type="NCBI Taxonomy" id="114527"/>
    <lineage>
        <taxon>Bacteria</taxon>
        <taxon>Bacillati</taxon>
        <taxon>Bacillota</taxon>
        <taxon>Clostridia</taxon>
        <taxon>Peptostreptococcales</taxon>
        <taxon>Anaerovoracaceae</taxon>
        <taxon>Mogibacterium</taxon>
    </lineage>
</organism>
<evidence type="ECO:0000313" key="2">
    <source>
        <dbReference type="EMBL" id="MBF1352487.1"/>
    </source>
</evidence>
<dbReference type="RefSeq" id="WP_273135444.1">
    <property type="nucleotide sequence ID" value="NZ_CAUSVY010000005.1"/>
</dbReference>
<dbReference type="EMBL" id="JABZQH010000174">
    <property type="protein sequence ID" value="MBF1352487.1"/>
    <property type="molecule type" value="Genomic_DNA"/>
</dbReference>
<proteinExistence type="predicted"/>
<feature type="chain" id="PRO_5038842521" description="Lipocalin-like domain-containing protein" evidence="1">
    <location>
        <begin position="22"/>
        <end position="151"/>
    </location>
</feature>
<name>A0A930EH26_9FIRM</name>
<sequence length="151" mass="17083">MKKRLLIALAVVLLLSLAGCGKSEKKAGLANKDIIGIWQCTAALESMDSYSKFYEEAKDIYNETYSSVPNVLTLEKSGKASYYILDYQYYGKWKLKGKTVTFTVEDSKSVVEGANDLLPAGSTIKFKIDKKNMRITREFEPRGVFVYERNH</sequence>
<gene>
    <name evidence="2" type="ORF">HXM71_05140</name>
</gene>
<dbReference type="Proteomes" id="UP000722050">
    <property type="component" value="Unassembled WGS sequence"/>
</dbReference>
<protein>
    <recommendedName>
        <fullName evidence="4">Lipocalin-like domain-containing protein</fullName>
    </recommendedName>
</protein>